<feature type="compositionally biased region" description="Low complexity" evidence="1">
    <location>
        <begin position="160"/>
        <end position="211"/>
    </location>
</feature>
<feature type="compositionally biased region" description="Polar residues" evidence="1">
    <location>
        <begin position="115"/>
        <end position="130"/>
    </location>
</feature>
<evidence type="ECO:0000256" key="1">
    <source>
        <dbReference type="SAM" id="MobiDB-lite"/>
    </source>
</evidence>
<dbReference type="OrthoDB" id="10062946at2759"/>
<feature type="region of interest" description="Disordered" evidence="1">
    <location>
        <begin position="115"/>
        <end position="229"/>
    </location>
</feature>
<comment type="caution">
    <text evidence="2">The sequence shown here is derived from an EMBL/GenBank/DDBJ whole genome shotgun (WGS) entry which is preliminary data.</text>
</comment>
<evidence type="ECO:0000313" key="4">
    <source>
        <dbReference type="Proteomes" id="UP000663882"/>
    </source>
</evidence>
<accession>A0A813Z104</accession>
<name>A0A813Z104_9BILA</name>
<proteinExistence type="predicted"/>
<dbReference type="Proteomes" id="UP000663882">
    <property type="component" value="Unassembled WGS sequence"/>
</dbReference>
<protein>
    <submittedName>
        <fullName evidence="2">Uncharacterized protein</fullName>
    </submittedName>
</protein>
<feature type="compositionally biased region" description="Low complexity" evidence="1">
    <location>
        <begin position="135"/>
        <end position="147"/>
    </location>
</feature>
<evidence type="ECO:0000313" key="2">
    <source>
        <dbReference type="EMBL" id="CAF0892561.1"/>
    </source>
</evidence>
<gene>
    <name evidence="3" type="ORF">OTI717_LOCUS9964</name>
    <name evidence="2" type="ORF">RFH988_LOCUS8561</name>
</gene>
<feature type="compositionally biased region" description="Polar residues" evidence="1">
    <location>
        <begin position="212"/>
        <end position="229"/>
    </location>
</feature>
<dbReference type="EMBL" id="CAJOAX010000873">
    <property type="protein sequence ID" value="CAF3661546.1"/>
    <property type="molecule type" value="Genomic_DNA"/>
</dbReference>
<feature type="compositionally biased region" description="Basic residues" evidence="1">
    <location>
        <begin position="296"/>
        <end position="307"/>
    </location>
</feature>
<feature type="region of interest" description="Disordered" evidence="1">
    <location>
        <begin position="277"/>
        <end position="307"/>
    </location>
</feature>
<sequence>MQNLNKDTRACTNPELTAGRLMSIRNIYLRQELSTISDEIQENYNERLPALDLVSLAAYEQVFNRQPLSLPEDLRRNAIKYGLKYYRLNIEKLRKAEVKNGLVPIHDRLSDFKSESNNTIESNDNLSVNDQIDENQSNSSSSQSSTSLNETKDEDNSNESFSIDNTFDSTFTDTTNNIETTSDESSTIKTNKNDISSSISSSLIDTSNDTNLNSFATDPLLTRTSNGSMTTTKTYQSAALIKKLSRTKPPKIIVRRPSNNSLISIDTENSSMTINRNETSTEEQAIDIHHLSPNKQKSKKQRKHTSN</sequence>
<dbReference type="Proteomes" id="UP000663823">
    <property type="component" value="Unassembled WGS sequence"/>
</dbReference>
<evidence type="ECO:0000313" key="3">
    <source>
        <dbReference type="EMBL" id="CAF3661546.1"/>
    </source>
</evidence>
<reference evidence="2" key="1">
    <citation type="submission" date="2021-02" db="EMBL/GenBank/DDBJ databases">
        <authorList>
            <person name="Nowell W R."/>
        </authorList>
    </citation>
    <scope>NUCLEOTIDE SEQUENCE</scope>
</reference>
<dbReference type="EMBL" id="CAJNOO010000292">
    <property type="protein sequence ID" value="CAF0892561.1"/>
    <property type="molecule type" value="Genomic_DNA"/>
</dbReference>
<organism evidence="2 4">
    <name type="scientific">Rotaria sordida</name>
    <dbReference type="NCBI Taxonomy" id="392033"/>
    <lineage>
        <taxon>Eukaryota</taxon>
        <taxon>Metazoa</taxon>
        <taxon>Spiralia</taxon>
        <taxon>Gnathifera</taxon>
        <taxon>Rotifera</taxon>
        <taxon>Eurotatoria</taxon>
        <taxon>Bdelloidea</taxon>
        <taxon>Philodinida</taxon>
        <taxon>Philodinidae</taxon>
        <taxon>Rotaria</taxon>
    </lineage>
</organism>
<dbReference type="AlphaFoldDB" id="A0A813Z104"/>